<sequence>MRKFKKFVAHFFRVFTNKPQLKEQMIYVFVETSKRKK</sequence>
<evidence type="ECO:0000313" key="2">
    <source>
        <dbReference type="Proteomes" id="UP000290433"/>
    </source>
</evidence>
<dbReference type="EMBL" id="JUIV01000007">
    <property type="protein sequence ID" value="RYJ38725.1"/>
    <property type="molecule type" value="Genomic_DNA"/>
</dbReference>
<accession>A0A444VYN7</accession>
<organism evidence="1 2">
    <name type="scientific">Flavobacterium anhuiense</name>
    <dbReference type="NCBI Taxonomy" id="459526"/>
    <lineage>
        <taxon>Bacteria</taxon>
        <taxon>Pseudomonadati</taxon>
        <taxon>Bacteroidota</taxon>
        <taxon>Flavobacteriia</taxon>
        <taxon>Flavobacteriales</taxon>
        <taxon>Flavobacteriaceae</taxon>
        <taxon>Flavobacterium</taxon>
    </lineage>
</organism>
<name>A0A444VYN7_9FLAO</name>
<dbReference type="AlphaFoldDB" id="A0A444VYN7"/>
<reference evidence="1 2" key="1">
    <citation type="submission" date="2014-12" db="EMBL/GenBank/DDBJ databases">
        <title>Genome sequence of Flavobacterium anhuiense RCM74.</title>
        <authorList>
            <person name="Kim J.F."/>
            <person name="Song J.Y."/>
            <person name="Kwak M.-J."/>
            <person name="Lee S.-W."/>
        </authorList>
    </citation>
    <scope>NUCLEOTIDE SEQUENCE [LARGE SCALE GENOMIC DNA]</scope>
    <source>
        <strain evidence="1 2">RCM74</strain>
    </source>
</reference>
<dbReference type="Proteomes" id="UP000290433">
    <property type="component" value="Unassembled WGS sequence"/>
</dbReference>
<proteinExistence type="predicted"/>
<evidence type="ECO:0000313" key="1">
    <source>
        <dbReference type="EMBL" id="RYJ38725.1"/>
    </source>
</evidence>
<comment type="caution">
    <text evidence="1">The sequence shown here is derived from an EMBL/GenBank/DDBJ whole genome shotgun (WGS) entry which is preliminary data.</text>
</comment>
<protein>
    <submittedName>
        <fullName evidence="1">Uncharacterized protein</fullName>
    </submittedName>
</protein>
<gene>
    <name evidence="1" type="ORF">NU08_2311</name>
</gene>